<evidence type="ECO:0000259" key="5">
    <source>
        <dbReference type="PROSITE" id="PS50931"/>
    </source>
</evidence>
<evidence type="ECO:0000313" key="7">
    <source>
        <dbReference type="Proteomes" id="UP000028252"/>
    </source>
</evidence>
<comment type="caution">
    <text evidence="6">The sequence shown here is derived from an EMBL/GenBank/DDBJ whole genome shotgun (WGS) entry which is preliminary data.</text>
</comment>
<keyword evidence="4" id="KW-0804">Transcription</keyword>
<dbReference type="PANTHER" id="PTHR30118">
    <property type="entry name" value="HTH-TYPE TRANSCRIPTIONAL REGULATOR LEUO-RELATED"/>
    <property type="match status" value="1"/>
</dbReference>
<dbReference type="CDD" id="cd08417">
    <property type="entry name" value="PBP2_Nitroaromatics_like"/>
    <property type="match status" value="1"/>
</dbReference>
<keyword evidence="2" id="KW-0805">Transcription regulation</keyword>
<dbReference type="Proteomes" id="UP000028252">
    <property type="component" value="Unassembled WGS sequence"/>
</dbReference>
<dbReference type="SUPFAM" id="SSF46785">
    <property type="entry name" value="Winged helix' DNA-binding domain"/>
    <property type="match status" value="1"/>
</dbReference>
<dbReference type="GO" id="GO:0003700">
    <property type="term" value="F:DNA-binding transcription factor activity"/>
    <property type="evidence" value="ECO:0007669"/>
    <property type="project" value="InterPro"/>
</dbReference>
<protein>
    <submittedName>
        <fullName evidence="6">Transcriptional regulator, LysR family</fullName>
    </submittedName>
</protein>
<dbReference type="SUPFAM" id="SSF53850">
    <property type="entry name" value="Periplasmic binding protein-like II"/>
    <property type="match status" value="1"/>
</dbReference>
<dbReference type="PROSITE" id="PS50931">
    <property type="entry name" value="HTH_LYSR"/>
    <property type="match status" value="1"/>
</dbReference>
<dbReference type="InterPro" id="IPR036390">
    <property type="entry name" value="WH_DNA-bd_sf"/>
</dbReference>
<accession>A0A081G3Z9</accession>
<evidence type="ECO:0000256" key="2">
    <source>
        <dbReference type="ARBA" id="ARBA00023015"/>
    </source>
</evidence>
<evidence type="ECO:0000313" key="6">
    <source>
        <dbReference type="EMBL" id="KEA65504.1"/>
    </source>
</evidence>
<keyword evidence="7" id="KW-1185">Reference proteome</keyword>
<dbReference type="STRING" id="1232683.ADIMK_0461"/>
<dbReference type="AlphaFoldDB" id="A0A081G3Z9"/>
<dbReference type="InterPro" id="IPR000847">
    <property type="entry name" value="LysR_HTH_N"/>
</dbReference>
<dbReference type="Pfam" id="PF00126">
    <property type="entry name" value="HTH_1"/>
    <property type="match status" value="1"/>
</dbReference>
<comment type="similarity">
    <text evidence="1">Belongs to the LysR transcriptional regulatory family.</text>
</comment>
<dbReference type="InterPro" id="IPR005119">
    <property type="entry name" value="LysR_subst-bd"/>
</dbReference>
<evidence type="ECO:0000256" key="3">
    <source>
        <dbReference type="ARBA" id="ARBA00023125"/>
    </source>
</evidence>
<dbReference type="GO" id="GO:0003677">
    <property type="term" value="F:DNA binding"/>
    <property type="evidence" value="ECO:0007669"/>
    <property type="project" value="UniProtKB-KW"/>
</dbReference>
<dbReference type="EMBL" id="JMQN01000011">
    <property type="protein sequence ID" value="KEA65504.1"/>
    <property type="molecule type" value="Genomic_DNA"/>
</dbReference>
<dbReference type="InterPro" id="IPR037402">
    <property type="entry name" value="YidZ_PBP2"/>
</dbReference>
<dbReference type="Pfam" id="PF03466">
    <property type="entry name" value="LysR_substrate"/>
    <property type="match status" value="1"/>
</dbReference>
<dbReference type="RefSeq" id="WP_036182994.1">
    <property type="nucleotide sequence ID" value="NZ_JMQN01000011.1"/>
</dbReference>
<dbReference type="Gene3D" id="3.40.190.10">
    <property type="entry name" value="Periplasmic binding protein-like II"/>
    <property type="match status" value="2"/>
</dbReference>
<gene>
    <name evidence="6" type="ORF">ADIMK_0461</name>
</gene>
<organism evidence="6 7">
    <name type="scientific">Marinobacterium lacunae</name>
    <dbReference type="NCBI Taxonomy" id="1232683"/>
    <lineage>
        <taxon>Bacteria</taxon>
        <taxon>Pseudomonadati</taxon>
        <taxon>Pseudomonadota</taxon>
        <taxon>Gammaproteobacteria</taxon>
        <taxon>Oceanospirillales</taxon>
        <taxon>Oceanospirillaceae</taxon>
        <taxon>Marinobacterium</taxon>
    </lineage>
</organism>
<dbReference type="Gene3D" id="1.10.10.10">
    <property type="entry name" value="Winged helix-like DNA-binding domain superfamily/Winged helix DNA-binding domain"/>
    <property type="match status" value="1"/>
</dbReference>
<evidence type="ECO:0000256" key="1">
    <source>
        <dbReference type="ARBA" id="ARBA00009437"/>
    </source>
</evidence>
<proteinExistence type="inferred from homology"/>
<dbReference type="PATRIC" id="fig|1232683.4.peg.455"/>
<dbReference type="PANTHER" id="PTHR30118:SF15">
    <property type="entry name" value="TRANSCRIPTIONAL REGULATORY PROTEIN"/>
    <property type="match status" value="1"/>
</dbReference>
<dbReference type="PRINTS" id="PR00039">
    <property type="entry name" value="HTHLYSR"/>
</dbReference>
<evidence type="ECO:0000256" key="4">
    <source>
        <dbReference type="ARBA" id="ARBA00023163"/>
    </source>
</evidence>
<dbReference type="InterPro" id="IPR050389">
    <property type="entry name" value="LysR-type_TF"/>
</dbReference>
<dbReference type="eggNOG" id="COG0583">
    <property type="taxonomic scope" value="Bacteria"/>
</dbReference>
<sequence>MDLSRINLNLLCVLHQLLEKRSVSAAAQALSLTQPALSRSLAQLREQFDDPLLVRVGNQMHLTPRAEELQRQLPPVLQNLEAFFTPGHFNAEQFNGRFNIAITDYIAEHILPPIVGNLSEEVPGLRLHFRLWEPGMLADLREGRLDMAACVLDEAPDDIHGREAGQDHYVCLMRRDHPLASATLDTQAYIDSGHISISGGGDKNRAVDDALHLQGLHRSIRVSVPFIQAALAFTARSDLLLTLPAHMANSLASRFDLEPRPLPFKVEPLRYYLLWHRRQQHDPAHRFLRQRLFDAVYDSPFSH</sequence>
<name>A0A081G3Z9_9GAMM</name>
<reference evidence="6 7" key="1">
    <citation type="submission" date="2014-04" db="EMBL/GenBank/DDBJ databases">
        <title>Marinobacterium kochiensis sp. nov., isolated from sediment sample collected from Kochi backwaters in Kerala, India.</title>
        <authorList>
            <person name="Singh A."/>
            <person name="Pinnaka A.K."/>
        </authorList>
    </citation>
    <scope>NUCLEOTIDE SEQUENCE [LARGE SCALE GENOMIC DNA]</scope>
    <source>
        <strain evidence="6 7">AK27</strain>
    </source>
</reference>
<keyword evidence="3" id="KW-0238">DNA-binding</keyword>
<dbReference type="InterPro" id="IPR036388">
    <property type="entry name" value="WH-like_DNA-bd_sf"/>
</dbReference>
<feature type="domain" description="HTH lysR-type" evidence="5">
    <location>
        <begin position="6"/>
        <end position="63"/>
    </location>
</feature>